<dbReference type="AlphaFoldDB" id="A0A1I8AH61"/>
<dbReference type="Proteomes" id="UP000095287">
    <property type="component" value="Unplaced"/>
</dbReference>
<reference evidence="2" key="1">
    <citation type="submission" date="2016-11" db="UniProtKB">
        <authorList>
            <consortium name="WormBaseParasite"/>
        </authorList>
    </citation>
    <scope>IDENTIFICATION</scope>
</reference>
<accession>A0A1I8AH61</accession>
<organism evidence="1 2">
    <name type="scientific">Steinernema glaseri</name>
    <dbReference type="NCBI Taxonomy" id="37863"/>
    <lineage>
        <taxon>Eukaryota</taxon>
        <taxon>Metazoa</taxon>
        <taxon>Ecdysozoa</taxon>
        <taxon>Nematoda</taxon>
        <taxon>Chromadorea</taxon>
        <taxon>Rhabditida</taxon>
        <taxon>Tylenchina</taxon>
        <taxon>Panagrolaimomorpha</taxon>
        <taxon>Strongyloidoidea</taxon>
        <taxon>Steinernematidae</taxon>
        <taxon>Steinernema</taxon>
    </lineage>
</organism>
<evidence type="ECO:0000313" key="2">
    <source>
        <dbReference type="WBParaSite" id="L893_g5442.t1"/>
    </source>
</evidence>
<keyword evidence="1" id="KW-1185">Reference proteome</keyword>
<sequence length="150" mass="17856">MKLVPYEYQHTCRKCTLLDESKKIINDIMHVLNVKTPPDVKMQQHQNLLHKLMLWRQKERQEAEKPIPVRIEQFDNRFTEPSASEAFVHSENLGDVTGMEVDNAMTDENPPLPTNVQQMTEYLTAYMNRQKRKKRQVTFKTPVYKRKKRV</sequence>
<protein>
    <submittedName>
        <fullName evidence="2">Uncharacterized protein</fullName>
    </submittedName>
</protein>
<proteinExistence type="predicted"/>
<dbReference type="WBParaSite" id="L893_g5442.t1">
    <property type="protein sequence ID" value="L893_g5442.t1"/>
    <property type="gene ID" value="L893_g5442"/>
</dbReference>
<name>A0A1I8AH61_9BILA</name>
<evidence type="ECO:0000313" key="1">
    <source>
        <dbReference type="Proteomes" id="UP000095287"/>
    </source>
</evidence>